<reference evidence="1" key="1">
    <citation type="journal article" date="2021" name="Proc. Natl. Acad. Sci. U.S.A.">
        <title>A Catalog of Tens of Thousands of Viruses from Human Metagenomes Reveals Hidden Associations with Chronic Diseases.</title>
        <authorList>
            <person name="Tisza M.J."/>
            <person name="Buck C.B."/>
        </authorList>
    </citation>
    <scope>NUCLEOTIDE SEQUENCE</scope>
    <source>
        <strain evidence="1">Ct8Lf7</strain>
    </source>
</reference>
<accession>A0A8S5S0G7</accession>
<proteinExistence type="predicted"/>
<protein>
    <submittedName>
        <fullName evidence="1">Uncharacterized protein</fullName>
    </submittedName>
</protein>
<sequence length="44" mass="5214">MLYCSYHLIQNRPPEVASGYYLHYTVNVHHYLLQLLGIPKELLL</sequence>
<dbReference type="EMBL" id="BK032511">
    <property type="protein sequence ID" value="DAF44408.1"/>
    <property type="molecule type" value="Genomic_DNA"/>
</dbReference>
<name>A0A8S5S0G7_9CAUD</name>
<organism evidence="1">
    <name type="scientific">Podoviridae sp. ct8Lf7</name>
    <dbReference type="NCBI Taxonomy" id="2827723"/>
    <lineage>
        <taxon>Viruses</taxon>
        <taxon>Duplodnaviria</taxon>
        <taxon>Heunggongvirae</taxon>
        <taxon>Uroviricota</taxon>
        <taxon>Caudoviricetes</taxon>
    </lineage>
</organism>
<evidence type="ECO:0000313" key="1">
    <source>
        <dbReference type="EMBL" id="DAF44408.1"/>
    </source>
</evidence>